<dbReference type="Proteomes" id="UP001193734">
    <property type="component" value="Unassembled WGS sequence"/>
</dbReference>
<dbReference type="Gene3D" id="1.10.1330.10">
    <property type="entry name" value="Dockerin domain"/>
    <property type="match status" value="1"/>
</dbReference>
<gene>
    <name evidence="4" type="ORF">HPS55_10600</name>
</gene>
<keyword evidence="5" id="KW-1185">Reference proteome</keyword>
<comment type="caution">
    <text evidence="4">The sequence shown here is derived from an EMBL/GenBank/DDBJ whole genome shotgun (WGS) entry which is preliminary data.</text>
</comment>
<dbReference type="GeneID" id="82158213"/>
<evidence type="ECO:0000256" key="1">
    <source>
        <dbReference type="SAM" id="Coils"/>
    </source>
</evidence>
<dbReference type="RefSeq" id="WP_172324957.1">
    <property type="nucleotide sequence ID" value="NZ_JABKKE010000018.1"/>
</dbReference>
<evidence type="ECO:0000259" key="3">
    <source>
        <dbReference type="PROSITE" id="PS51766"/>
    </source>
</evidence>
<feature type="coiled-coil region" evidence="1">
    <location>
        <begin position="168"/>
        <end position="195"/>
    </location>
</feature>
<proteinExistence type="predicted"/>
<accession>A0ABX2AYK4</accession>
<dbReference type="Pfam" id="PF00404">
    <property type="entry name" value="Dockerin_1"/>
    <property type="match status" value="1"/>
</dbReference>
<evidence type="ECO:0000313" key="5">
    <source>
        <dbReference type="Proteomes" id="UP001193734"/>
    </source>
</evidence>
<feature type="coiled-coil region" evidence="1">
    <location>
        <begin position="730"/>
        <end position="764"/>
    </location>
</feature>
<keyword evidence="1" id="KW-0175">Coiled coil</keyword>
<organism evidence="4 5">
    <name type="scientific">Xylanibacter rodentium</name>
    <dbReference type="NCBI Taxonomy" id="2736289"/>
    <lineage>
        <taxon>Bacteria</taxon>
        <taxon>Pseudomonadati</taxon>
        <taxon>Bacteroidota</taxon>
        <taxon>Bacteroidia</taxon>
        <taxon>Bacteroidales</taxon>
        <taxon>Prevotellaceae</taxon>
        <taxon>Xylanibacter</taxon>
    </lineage>
</organism>
<feature type="domain" description="Dockerin" evidence="3">
    <location>
        <begin position="1809"/>
        <end position="1880"/>
    </location>
</feature>
<dbReference type="EMBL" id="JABKKE010000018">
    <property type="protein sequence ID" value="NPE14763.1"/>
    <property type="molecule type" value="Genomic_DNA"/>
</dbReference>
<dbReference type="InterPro" id="IPR050163">
    <property type="entry name" value="Apolipoprotein_A1/A4/E"/>
</dbReference>
<dbReference type="InterPro" id="IPR002105">
    <property type="entry name" value="Dockerin_1_rpt"/>
</dbReference>
<dbReference type="PANTHER" id="PTHR18976">
    <property type="entry name" value="APOLIPOPROTEIN"/>
    <property type="match status" value="1"/>
</dbReference>
<reference evidence="4 5" key="1">
    <citation type="submission" date="2020-05" db="EMBL/GenBank/DDBJ databases">
        <title>Distinct polysaccharide utilization as determinants for interspecies competition between intestinal Prevotella spp.</title>
        <authorList>
            <person name="Galvez E.J.C."/>
            <person name="Iljazovic A."/>
            <person name="Strowig T."/>
        </authorList>
    </citation>
    <scope>NUCLEOTIDE SEQUENCE [LARGE SCALE GENOMIC DNA]</scope>
    <source>
        <strain evidence="4 5">PROD</strain>
    </source>
</reference>
<feature type="chain" id="PRO_5045146419" description="Dockerin domain-containing protein" evidence="2">
    <location>
        <begin position="23"/>
        <end position="2082"/>
    </location>
</feature>
<evidence type="ECO:0000313" key="4">
    <source>
        <dbReference type="EMBL" id="NPE14763.1"/>
    </source>
</evidence>
<evidence type="ECO:0000256" key="2">
    <source>
        <dbReference type="SAM" id="SignalP"/>
    </source>
</evidence>
<dbReference type="InterPro" id="IPR016134">
    <property type="entry name" value="Dockerin_dom"/>
</dbReference>
<dbReference type="SUPFAM" id="SSF63446">
    <property type="entry name" value="Type I dockerin domain"/>
    <property type="match status" value="1"/>
</dbReference>
<keyword evidence="2" id="KW-0732">Signal</keyword>
<dbReference type="CDD" id="cd14256">
    <property type="entry name" value="Dockerin_I"/>
    <property type="match status" value="1"/>
</dbReference>
<sequence>MNKTTLSLAAMAAVSVSVSAQAATPQEIHSQLLTEIGVLIQKISLYGDLYEGSRDNYVLELTTLQTELTADTELAKGEKYYRDKMNDIDARSIKELSYYLTFNDLTKKFDALAEEKKFWKDWLNMSHTPEYTKAFCDYKNGQIDGLKIDAKGKQITDYKDEKGYIEKGDELNEKSESLSKDIENLTKELRNVAAANTGSDGRAVMDAKAATYAANDAAKTELNEKVKDLRTNYDGQLEGLVKNLTPDKNDYLAWYEKAKKELSVAANKIDEAYTLGNVANDDTKKVGYADDADGGVKATIESLLTDANALLTTVPTVLEKYTDLKQAYDDAWKEVTDFETSFNKYVEGLTGAGLLDENKEAVDKIRGEIDALKDKLTEGRTSGTEDKTVFDTAAAMESINTQFTALQDKTNTAVAEFNAHFTMTDEVGKVVAYLDETVKEATETLSEDGLYNAGAHFTGVEKTHRDALAAKATEADGYYKDGTAVVNKDAFLKSLTTIKNLIKKEYVGRWKRGLDAYNTARGKIEAIEPSLTDLTDIVGKNTTVPILLEGYEDKSYGNVIDAVKADTTKITDGIAGANKKDGADHILEMERVAKWSIGYTAEQLIALKGAFAADKAHYDKQVTIDAAETMLGTAQRLANGLGNRITDVKNGATATDCGDAQSTAIGTKADALSTTIATAFDELKTKYNAIDEVTGDTEDEIFNKKHAAATAFSKAVTDFIAKANIGTDAEKSYTAQVEELETALDNAKKSYKEYNARVKQLNDIEAAITKQKNYIDSKRSTYGAAGLNYFYDKVLTEGYEAQYNKAVTDLATDLEKVACHTKDALVTKAALDNLKKEIDKVQGRVDANEKAHNSQVDAFTKLENDVNKLYNKIQTEDKTSEATRRLAEIEEARATTIEQLKKMIADKFAAGLSDTDKKEVADLQKTIQDMVDRLGKEITGDEYKQAMIATNQANHERFVAAYNTANETFSAAVKDLSLFASITDPQLKNVVSGELLEVHTKIYEYVDKLRQLYIDEDAAYSPYKATGDKVTELYEVGVWVNKANEYNDDIDAKMEEYRTTLNTAAKAIYDNLITDADNAIAAANTELVSRGYSEEVRKEAYADITKSVTEAKEMAGLLNANGTIDPLFAYKVQSYLETLNSIADLITAENDVLANKEWNYRKAEAQTKIQWEAEMLAGFEPSAILGPDGQPKVTQERIDAAKKFNEQFAKDIEAAQKAYTEIAGDQRYESLTVALNGLPKFNTTIVYEDKEQMQTKNFALIYNDLFADGLNKKAFDDVFAVVAKAREGLAGTIDFINSFFEAHHDGSASAKDLQNIEAALDKFLSDAEAGYTKGNCADVLTRAKAYCEGSEEIPGTISVLVSELRVKMLTQYEPIALKGQVTVLKGLYNDVVAQDLNKADKEIEAAINAITGKVDDVVITYNTAIAENPNNVAAAETAAQTAYLAIEKEIAGLYKKLIDLNEEKTGAFDEAVEALDGACGGIDATLATIDSWFAEFENIKDIEFGSPKSTYGDAVDDVKEALAELRADIESKKADESLLFHKDNLDNDLDGVKAMLDEILKAGGLETVYQKYRENKDAYTALTAQMGTLTTALDEVYTKVMAYEEEDVQFPGTDVLVDAEKQEYKWVDYRTYWYNGVKDIIAASTEALDKDYADVVLTKDDVDVDNKANIEKGTEYLLAKSTYVFAAVRMSDKFGDLDDVMGKLNANSANPDNGKQSKIKRYLPSVENELRGKYWDILNALSALNDYNGEADNGVLNRDIDGNPYLDKDENPAPVTLEGGYMDVADEIEAKYQTLKTEVEQLVKDAEEKSFYVGDANADGLVNVSDYNTIRAYILDPENSTFDKLSEAKAGGADVNGDREINVSDLTCVSNLMFHNDWAWTDEETDKPAASPAMARAMMAVPVQTADAVTMAVESEETTIFGKKVCLAVNLDNAVEYVGYQLDVKLPEGMTLAGESLTDRANGHELMSADIAGGWHRVLVSMLDNNAFMGNSGAMLYLDVEVSGDYKGGDVELSNVIFSDAKGLVYKLAGAGSNEATGITDITAPTVKERIYSVGGQMMKAVKKGVNIIVGSDGTTKKVFNK</sequence>
<feature type="signal peptide" evidence="2">
    <location>
        <begin position="1"/>
        <end position="22"/>
    </location>
</feature>
<dbReference type="InterPro" id="IPR036439">
    <property type="entry name" value="Dockerin_dom_sf"/>
</dbReference>
<dbReference type="PROSITE" id="PS51766">
    <property type="entry name" value="DOCKERIN"/>
    <property type="match status" value="1"/>
</dbReference>
<protein>
    <recommendedName>
        <fullName evidence="3">Dockerin domain-containing protein</fullName>
    </recommendedName>
</protein>
<feature type="coiled-coil region" evidence="1">
    <location>
        <begin position="831"/>
        <end position="906"/>
    </location>
</feature>
<dbReference type="PANTHER" id="PTHR18976:SF34">
    <property type="entry name" value="LIPID-BINDING PROTEIN"/>
    <property type="match status" value="1"/>
</dbReference>
<name>A0ABX2AYK4_9BACT</name>